<feature type="non-terminal residue" evidence="1">
    <location>
        <position position="1"/>
    </location>
</feature>
<protein>
    <submittedName>
        <fullName evidence="1">Uncharacterized protein</fullName>
    </submittedName>
</protein>
<gene>
    <name evidence="1" type="ORF">AFUS01_LOCUS4267</name>
</gene>
<dbReference type="AlphaFoldDB" id="A0A8J2JDN6"/>
<dbReference type="OrthoDB" id="8890632at2759"/>
<name>A0A8J2JDN6_9HEXA</name>
<evidence type="ECO:0000313" key="2">
    <source>
        <dbReference type="Proteomes" id="UP000708208"/>
    </source>
</evidence>
<organism evidence="1 2">
    <name type="scientific">Allacma fusca</name>
    <dbReference type="NCBI Taxonomy" id="39272"/>
    <lineage>
        <taxon>Eukaryota</taxon>
        <taxon>Metazoa</taxon>
        <taxon>Ecdysozoa</taxon>
        <taxon>Arthropoda</taxon>
        <taxon>Hexapoda</taxon>
        <taxon>Collembola</taxon>
        <taxon>Symphypleona</taxon>
        <taxon>Sminthuridae</taxon>
        <taxon>Allacma</taxon>
    </lineage>
</organism>
<proteinExistence type="predicted"/>
<dbReference type="EMBL" id="CAJVCH010026521">
    <property type="protein sequence ID" value="CAG7700551.1"/>
    <property type="molecule type" value="Genomic_DNA"/>
</dbReference>
<evidence type="ECO:0000313" key="1">
    <source>
        <dbReference type="EMBL" id="CAG7700551.1"/>
    </source>
</evidence>
<reference evidence="1" key="1">
    <citation type="submission" date="2021-06" db="EMBL/GenBank/DDBJ databases">
        <authorList>
            <person name="Hodson N. C."/>
            <person name="Mongue J. A."/>
            <person name="Jaron S. K."/>
        </authorList>
    </citation>
    <scope>NUCLEOTIDE SEQUENCE</scope>
</reference>
<comment type="caution">
    <text evidence="1">The sequence shown here is derived from an EMBL/GenBank/DDBJ whole genome shotgun (WGS) entry which is preliminary data.</text>
</comment>
<accession>A0A8J2JDN6</accession>
<sequence>FALASFNLQLTAGSKGINEYQIQKSRILTSLTKLLREGSKKASDY</sequence>
<keyword evidence="2" id="KW-1185">Reference proteome</keyword>
<dbReference type="Proteomes" id="UP000708208">
    <property type="component" value="Unassembled WGS sequence"/>
</dbReference>